<feature type="domain" description="FAD-binding PCMH-type" evidence="8">
    <location>
        <begin position="213"/>
        <end position="394"/>
    </location>
</feature>
<dbReference type="InterPro" id="IPR036884">
    <property type="entry name" value="2Fe-2S-bd_dom_sf"/>
</dbReference>
<dbReference type="Gene3D" id="3.30.465.10">
    <property type="match status" value="1"/>
</dbReference>
<dbReference type="Proteomes" id="UP000559626">
    <property type="component" value="Unassembled WGS sequence"/>
</dbReference>
<dbReference type="Pfam" id="PF03450">
    <property type="entry name" value="CO_deh_flav_C"/>
    <property type="match status" value="1"/>
</dbReference>
<dbReference type="GO" id="GO:0005506">
    <property type="term" value="F:iron ion binding"/>
    <property type="evidence" value="ECO:0007669"/>
    <property type="project" value="InterPro"/>
</dbReference>
<dbReference type="Gene3D" id="1.10.150.120">
    <property type="entry name" value="[2Fe-2S]-binding domain"/>
    <property type="match status" value="1"/>
</dbReference>
<dbReference type="SUPFAM" id="SSF56176">
    <property type="entry name" value="FAD-binding/transporter-associated domain-like"/>
    <property type="match status" value="1"/>
</dbReference>
<dbReference type="InterPro" id="IPR006058">
    <property type="entry name" value="2Fe2S_fd_BS"/>
</dbReference>
<dbReference type="PROSITE" id="PS00197">
    <property type="entry name" value="2FE2S_FER_1"/>
    <property type="match status" value="1"/>
</dbReference>
<proteinExistence type="predicted"/>
<dbReference type="PANTHER" id="PTHR45444:SF3">
    <property type="entry name" value="XANTHINE DEHYDROGENASE"/>
    <property type="match status" value="1"/>
</dbReference>
<feature type="region of interest" description="Disordered" evidence="6">
    <location>
        <begin position="203"/>
        <end position="242"/>
    </location>
</feature>
<dbReference type="EMBL" id="JABBGH010000002">
    <property type="protein sequence ID" value="NML66285.1"/>
    <property type="molecule type" value="Genomic_DNA"/>
</dbReference>
<feature type="compositionally biased region" description="Polar residues" evidence="6">
    <location>
        <begin position="215"/>
        <end position="242"/>
    </location>
</feature>
<dbReference type="GO" id="GO:0071949">
    <property type="term" value="F:FAD binding"/>
    <property type="evidence" value="ECO:0007669"/>
    <property type="project" value="InterPro"/>
</dbReference>
<dbReference type="PANTHER" id="PTHR45444">
    <property type="entry name" value="XANTHINE DEHYDROGENASE"/>
    <property type="match status" value="1"/>
</dbReference>
<evidence type="ECO:0000259" key="7">
    <source>
        <dbReference type="PROSITE" id="PS51085"/>
    </source>
</evidence>
<dbReference type="SUPFAM" id="SSF54292">
    <property type="entry name" value="2Fe-2S ferredoxin-like"/>
    <property type="match status" value="1"/>
</dbReference>
<evidence type="ECO:0000256" key="5">
    <source>
        <dbReference type="ARBA" id="ARBA00023004"/>
    </source>
</evidence>
<dbReference type="InterPro" id="IPR016169">
    <property type="entry name" value="FAD-bd_PCMH_sub2"/>
</dbReference>
<keyword evidence="4" id="KW-0560">Oxidoreductase</keyword>
<evidence type="ECO:0000256" key="6">
    <source>
        <dbReference type="SAM" id="MobiDB-lite"/>
    </source>
</evidence>
<keyword evidence="10" id="KW-1185">Reference proteome</keyword>
<dbReference type="InterPro" id="IPR016208">
    <property type="entry name" value="Ald_Oxase/xanthine_DH-like"/>
</dbReference>
<dbReference type="InterPro" id="IPR002346">
    <property type="entry name" value="Mopterin_DH_FAD-bd"/>
</dbReference>
<evidence type="ECO:0000256" key="3">
    <source>
        <dbReference type="ARBA" id="ARBA00022827"/>
    </source>
</evidence>
<dbReference type="PROSITE" id="PS51085">
    <property type="entry name" value="2FE2S_FER_2"/>
    <property type="match status" value="1"/>
</dbReference>
<keyword evidence="1" id="KW-0285">Flavoprotein</keyword>
<dbReference type="Gene3D" id="3.30.390.50">
    <property type="entry name" value="CO dehydrogenase flavoprotein, C-terminal domain"/>
    <property type="match status" value="1"/>
</dbReference>
<dbReference type="GO" id="GO:0051537">
    <property type="term" value="F:2 iron, 2 sulfur cluster binding"/>
    <property type="evidence" value="ECO:0007669"/>
    <property type="project" value="InterPro"/>
</dbReference>
<dbReference type="GO" id="GO:0016491">
    <property type="term" value="F:oxidoreductase activity"/>
    <property type="evidence" value="ECO:0007669"/>
    <property type="project" value="UniProtKB-KW"/>
</dbReference>
<dbReference type="Pfam" id="PF00111">
    <property type="entry name" value="Fer2"/>
    <property type="match status" value="1"/>
</dbReference>
<dbReference type="SUPFAM" id="SSF47741">
    <property type="entry name" value="CO dehydrogenase ISP C-domain like"/>
    <property type="match status" value="1"/>
</dbReference>
<dbReference type="InterPro" id="IPR005107">
    <property type="entry name" value="CO_DH_flav_C"/>
</dbReference>
<organism evidence="9 10">
    <name type="scientific">Hymenobacter polaris</name>
    <dbReference type="NCBI Taxonomy" id="2682546"/>
    <lineage>
        <taxon>Bacteria</taxon>
        <taxon>Pseudomonadati</taxon>
        <taxon>Bacteroidota</taxon>
        <taxon>Cytophagia</taxon>
        <taxon>Cytophagales</taxon>
        <taxon>Hymenobacteraceae</taxon>
        <taxon>Hymenobacter</taxon>
    </lineage>
</organism>
<dbReference type="SMART" id="SM01092">
    <property type="entry name" value="CO_deh_flav_C"/>
    <property type="match status" value="1"/>
</dbReference>
<dbReference type="SUPFAM" id="SSF55447">
    <property type="entry name" value="CO dehydrogenase flavoprotein C-terminal domain-like"/>
    <property type="match status" value="1"/>
</dbReference>
<dbReference type="PROSITE" id="PS51387">
    <property type="entry name" value="FAD_PCMH"/>
    <property type="match status" value="1"/>
</dbReference>
<dbReference type="CDD" id="cd00207">
    <property type="entry name" value="fer2"/>
    <property type="match status" value="1"/>
</dbReference>
<dbReference type="Pfam" id="PF00941">
    <property type="entry name" value="FAD_binding_5"/>
    <property type="match status" value="1"/>
</dbReference>
<evidence type="ECO:0000259" key="8">
    <source>
        <dbReference type="PROSITE" id="PS51387"/>
    </source>
</evidence>
<sequence length="508" mass="53829">MISFYLNDQPVHTTEPAPSPLLDFVRYHEHLTGTKIGCREGDCGACTVLVGELTPDGERVQYQSMTSCLTPLGNCHGKHVVTVEGINRAGGQLTPVQQAIVDSHGAQCGFCTVGFVMSLTGHSLGDKPATAASTCAAIDGNICRCTGYKSLERAAEKLTAALAARPATGALGWLTERHYVPAYFAQMPTYLAALRTETAATKATAADSTGHAPTPTDSATVTTPPSGHAQNQNGTRSANQPFSHALLGGGTDLLVQQLDALREQPVRLLFDESGRRGVRQGAGGRVVLGAGTTATQLLESSLLRELLPALPQYLKLVSSTPIRNMGTVAGNFINASPIGDLTILFLALGADITLADPTGATRVLPLSELYLGYKKLDKEPHEQLTEISFPAPLPGDLFHFEKVSKRTHLDIASVNTACWLRFENGTIGAARLSAGGVGPVPLLLRRTSAYLLGRELSADTLAGANEVMQAEISPISDVRGTAAYKRLLLRQLLWAHFAQFGAAAEMVL</sequence>
<evidence type="ECO:0000313" key="10">
    <source>
        <dbReference type="Proteomes" id="UP000559626"/>
    </source>
</evidence>
<gene>
    <name evidence="9" type="ORF">HHL22_13815</name>
</gene>
<evidence type="ECO:0000256" key="4">
    <source>
        <dbReference type="ARBA" id="ARBA00023002"/>
    </source>
</evidence>
<dbReference type="AlphaFoldDB" id="A0A7Y0FNA6"/>
<dbReference type="Gene3D" id="3.10.20.30">
    <property type="match status" value="1"/>
</dbReference>
<keyword evidence="2" id="KW-0479">Metal-binding</keyword>
<dbReference type="InterPro" id="IPR001041">
    <property type="entry name" value="2Fe-2S_ferredoxin-type"/>
</dbReference>
<name>A0A7Y0FNA6_9BACT</name>
<accession>A0A7Y0FNA6</accession>
<dbReference type="InterPro" id="IPR036010">
    <property type="entry name" value="2Fe-2S_ferredoxin-like_sf"/>
</dbReference>
<dbReference type="Pfam" id="PF01799">
    <property type="entry name" value="Fer2_2"/>
    <property type="match status" value="1"/>
</dbReference>
<dbReference type="InterPro" id="IPR036683">
    <property type="entry name" value="CO_DH_flav_C_dom_sf"/>
</dbReference>
<evidence type="ECO:0000313" key="9">
    <source>
        <dbReference type="EMBL" id="NML66285.1"/>
    </source>
</evidence>
<dbReference type="InterPro" id="IPR036318">
    <property type="entry name" value="FAD-bd_PCMH-like_sf"/>
</dbReference>
<evidence type="ECO:0000256" key="2">
    <source>
        <dbReference type="ARBA" id="ARBA00022723"/>
    </source>
</evidence>
<dbReference type="InterPro" id="IPR002888">
    <property type="entry name" value="2Fe-2S-bd"/>
</dbReference>
<dbReference type="InterPro" id="IPR012675">
    <property type="entry name" value="Beta-grasp_dom_sf"/>
</dbReference>
<protein>
    <submittedName>
        <fullName evidence="9">2Fe-2S iron-sulfur cluster binding domain-containing protein</fullName>
    </submittedName>
</protein>
<reference evidence="9 10" key="1">
    <citation type="submission" date="2020-04" db="EMBL/GenBank/DDBJ databases">
        <title>Hymenobacter polaris sp. nov., isolated from Arctic soil.</title>
        <authorList>
            <person name="Dahal R.H."/>
        </authorList>
    </citation>
    <scope>NUCLEOTIDE SEQUENCE [LARGE SCALE GENOMIC DNA]</scope>
    <source>
        <strain evidence="9 10">RP-2-7</strain>
    </source>
</reference>
<dbReference type="RefSeq" id="WP_169531935.1">
    <property type="nucleotide sequence ID" value="NZ_JABBGH010000002.1"/>
</dbReference>
<feature type="domain" description="2Fe-2S ferredoxin-type" evidence="7">
    <location>
        <begin position="1"/>
        <end position="86"/>
    </location>
</feature>
<keyword evidence="3" id="KW-0274">FAD</keyword>
<dbReference type="InterPro" id="IPR016166">
    <property type="entry name" value="FAD-bd_PCMH"/>
</dbReference>
<evidence type="ECO:0000256" key="1">
    <source>
        <dbReference type="ARBA" id="ARBA00022630"/>
    </source>
</evidence>
<keyword evidence="5" id="KW-0408">Iron</keyword>
<comment type="caution">
    <text evidence="9">The sequence shown here is derived from an EMBL/GenBank/DDBJ whole genome shotgun (WGS) entry which is preliminary data.</text>
</comment>